<dbReference type="EMBL" id="LXQA010806125">
    <property type="protein sequence ID" value="MCI71888.1"/>
    <property type="molecule type" value="Genomic_DNA"/>
</dbReference>
<dbReference type="Proteomes" id="UP000265520">
    <property type="component" value="Unassembled WGS sequence"/>
</dbReference>
<organism evidence="1 2">
    <name type="scientific">Trifolium medium</name>
    <dbReference type="NCBI Taxonomy" id="97028"/>
    <lineage>
        <taxon>Eukaryota</taxon>
        <taxon>Viridiplantae</taxon>
        <taxon>Streptophyta</taxon>
        <taxon>Embryophyta</taxon>
        <taxon>Tracheophyta</taxon>
        <taxon>Spermatophyta</taxon>
        <taxon>Magnoliopsida</taxon>
        <taxon>eudicotyledons</taxon>
        <taxon>Gunneridae</taxon>
        <taxon>Pentapetalae</taxon>
        <taxon>rosids</taxon>
        <taxon>fabids</taxon>
        <taxon>Fabales</taxon>
        <taxon>Fabaceae</taxon>
        <taxon>Papilionoideae</taxon>
        <taxon>50 kb inversion clade</taxon>
        <taxon>NPAAA clade</taxon>
        <taxon>Hologalegina</taxon>
        <taxon>IRL clade</taxon>
        <taxon>Trifolieae</taxon>
        <taxon>Trifolium</taxon>
    </lineage>
</organism>
<protein>
    <submittedName>
        <fullName evidence="1">Uncharacterized protein</fullName>
    </submittedName>
</protein>
<name>A0A392UFX7_9FABA</name>
<sequence length="15" mass="1698">ERAVEKTTAEDPNHT</sequence>
<feature type="non-terminal residue" evidence="1">
    <location>
        <position position="1"/>
    </location>
</feature>
<proteinExistence type="predicted"/>
<reference evidence="1 2" key="1">
    <citation type="journal article" date="2018" name="Front. Plant Sci.">
        <title>Red Clover (Trifolium pratense) and Zigzag Clover (T. medium) - A Picture of Genomic Similarities and Differences.</title>
        <authorList>
            <person name="Dluhosova J."/>
            <person name="Istvanek J."/>
            <person name="Nedelnik J."/>
            <person name="Repkova J."/>
        </authorList>
    </citation>
    <scope>NUCLEOTIDE SEQUENCE [LARGE SCALE GENOMIC DNA]</scope>
    <source>
        <strain evidence="2">cv. 10/8</strain>
        <tissue evidence="1">Leaf</tissue>
    </source>
</reference>
<evidence type="ECO:0000313" key="2">
    <source>
        <dbReference type="Proteomes" id="UP000265520"/>
    </source>
</evidence>
<comment type="caution">
    <text evidence="1">The sequence shown here is derived from an EMBL/GenBank/DDBJ whole genome shotgun (WGS) entry which is preliminary data.</text>
</comment>
<evidence type="ECO:0000313" key="1">
    <source>
        <dbReference type="EMBL" id="MCI71888.1"/>
    </source>
</evidence>
<keyword evidence="2" id="KW-1185">Reference proteome</keyword>
<accession>A0A392UFX7</accession>